<evidence type="ECO:0000313" key="4">
    <source>
        <dbReference type="Proteomes" id="UP001054252"/>
    </source>
</evidence>
<dbReference type="SMART" id="SM00027">
    <property type="entry name" value="EH"/>
    <property type="match status" value="1"/>
</dbReference>
<evidence type="ECO:0000259" key="2">
    <source>
        <dbReference type="PROSITE" id="PS50222"/>
    </source>
</evidence>
<dbReference type="SUPFAM" id="SSF47473">
    <property type="entry name" value="EF-hand"/>
    <property type="match status" value="1"/>
</dbReference>
<feature type="domain" description="EF-hand" evidence="2">
    <location>
        <begin position="48"/>
        <end position="83"/>
    </location>
</feature>
<dbReference type="Pfam" id="PF12763">
    <property type="entry name" value="EH"/>
    <property type="match status" value="1"/>
</dbReference>
<accession>A0AAV5K007</accession>
<dbReference type="PROSITE" id="PS50031">
    <property type="entry name" value="EH"/>
    <property type="match status" value="1"/>
</dbReference>
<dbReference type="GO" id="GO:0016197">
    <property type="term" value="P:endosomal transport"/>
    <property type="evidence" value="ECO:0007669"/>
    <property type="project" value="TreeGrafter"/>
</dbReference>
<dbReference type="Gene3D" id="1.10.238.10">
    <property type="entry name" value="EF-hand"/>
    <property type="match status" value="1"/>
</dbReference>
<evidence type="ECO:0000259" key="1">
    <source>
        <dbReference type="PROSITE" id="PS50031"/>
    </source>
</evidence>
<dbReference type="GO" id="GO:0005509">
    <property type="term" value="F:calcium ion binding"/>
    <property type="evidence" value="ECO:0007669"/>
    <property type="project" value="InterPro"/>
</dbReference>
<keyword evidence="4" id="KW-1185">Reference proteome</keyword>
<dbReference type="CDD" id="cd00052">
    <property type="entry name" value="EH"/>
    <property type="match status" value="1"/>
</dbReference>
<dbReference type="Proteomes" id="UP001054252">
    <property type="component" value="Unassembled WGS sequence"/>
</dbReference>
<dbReference type="InterPro" id="IPR011992">
    <property type="entry name" value="EF-hand-dom_pair"/>
</dbReference>
<evidence type="ECO:0008006" key="5">
    <source>
        <dbReference type="Google" id="ProtNLM"/>
    </source>
</evidence>
<dbReference type="PANTHER" id="PTHR11216">
    <property type="entry name" value="EH DOMAIN"/>
    <property type="match status" value="1"/>
</dbReference>
<organism evidence="3 4">
    <name type="scientific">Rubroshorea leprosula</name>
    <dbReference type="NCBI Taxonomy" id="152421"/>
    <lineage>
        <taxon>Eukaryota</taxon>
        <taxon>Viridiplantae</taxon>
        <taxon>Streptophyta</taxon>
        <taxon>Embryophyta</taxon>
        <taxon>Tracheophyta</taxon>
        <taxon>Spermatophyta</taxon>
        <taxon>Magnoliopsida</taxon>
        <taxon>eudicotyledons</taxon>
        <taxon>Gunneridae</taxon>
        <taxon>Pentapetalae</taxon>
        <taxon>rosids</taxon>
        <taxon>malvids</taxon>
        <taxon>Malvales</taxon>
        <taxon>Dipterocarpaceae</taxon>
        <taxon>Rubroshorea</taxon>
    </lineage>
</organism>
<dbReference type="AlphaFoldDB" id="A0AAV5K007"/>
<dbReference type="GO" id="GO:0005886">
    <property type="term" value="C:plasma membrane"/>
    <property type="evidence" value="ECO:0007669"/>
    <property type="project" value="TreeGrafter"/>
</dbReference>
<comment type="caution">
    <text evidence="3">The sequence shown here is derived from an EMBL/GenBank/DDBJ whole genome shotgun (WGS) entry which is preliminary data.</text>
</comment>
<proteinExistence type="predicted"/>
<dbReference type="PANTHER" id="PTHR11216:SF31">
    <property type="entry name" value="AT21416P"/>
    <property type="match status" value="1"/>
</dbReference>
<feature type="domain" description="EH" evidence="1">
    <location>
        <begin position="15"/>
        <end position="88"/>
    </location>
</feature>
<dbReference type="PROSITE" id="PS50222">
    <property type="entry name" value="EF_HAND_2"/>
    <property type="match status" value="1"/>
</dbReference>
<dbReference type="EMBL" id="BPVZ01000048">
    <property type="protein sequence ID" value="GKV17735.1"/>
    <property type="molecule type" value="Genomic_DNA"/>
</dbReference>
<dbReference type="GO" id="GO:0005737">
    <property type="term" value="C:cytoplasm"/>
    <property type="evidence" value="ECO:0007669"/>
    <property type="project" value="TreeGrafter"/>
</dbReference>
<dbReference type="GO" id="GO:0006897">
    <property type="term" value="P:endocytosis"/>
    <property type="evidence" value="ECO:0007669"/>
    <property type="project" value="TreeGrafter"/>
</dbReference>
<dbReference type="InterPro" id="IPR000261">
    <property type="entry name" value="EH_dom"/>
</dbReference>
<name>A0AAV5K007_9ROSI</name>
<gene>
    <name evidence="3" type="ORF">SLEP1_g28199</name>
</gene>
<dbReference type="InterPro" id="IPR002048">
    <property type="entry name" value="EF_hand_dom"/>
</dbReference>
<protein>
    <recommendedName>
        <fullName evidence="5">EH domain-containing protein 1-like</fullName>
    </recommendedName>
</protein>
<sequence length="154" mass="17156">MEIGQGRIGSCSKDHEKIYQEWFNFADSDSDGRITGTDATKFFAMSNLSRPDLKQVWAIADSKRQGYLGFKEFIIAMQLVSLAQVGREITFDLLNSDDDFENVKPPVMDGLDILLVKKKHFSKSSDPDINGSSPVQSSIAAQWFSSKSAKKVVL</sequence>
<reference evidence="3 4" key="1">
    <citation type="journal article" date="2021" name="Commun. Biol.">
        <title>The genome of Shorea leprosula (Dipterocarpaceae) highlights the ecological relevance of drought in aseasonal tropical rainforests.</title>
        <authorList>
            <person name="Ng K.K.S."/>
            <person name="Kobayashi M.J."/>
            <person name="Fawcett J.A."/>
            <person name="Hatakeyama M."/>
            <person name="Paape T."/>
            <person name="Ng C.H."/>
            <person name="Ang C.C."/>
            <person name="Tnah L.H."/>
            <person name="Lee C.T."/>
            <person name="Nishiyama T."/>
            <person name="Sese J."/>
            <person name="O'Brien M.J."/>
            <person name="Copetti D."/>
            <person name="Mohd Noor M.I."/>
            <person name="Ong R.C."/>
            <person name="Putra M."/>
            <person name="Sireger I.Z."/>
            <person name="Indrioko S."/>
            <person name="Kosugi Y."/>
            <person name="Izuno A."/>
            <person name="Isagi Y."/>
            <person name="Lee S.L."/>
            <person name="Shimizu K.K."/>
        </authorList>
    </citation>
    <scope>NUCLEOTIDE SEQUENCE [LARGE SCALE GENOMIC DNA]</scope>
    <source>
        <strain evidence="3">214</strain>
    </source>
</reference>
<evidence type="ECO:0000313" key="3">
    <source>
        <dbReference type="EMBL" id="GKV17735.1"/>
    </source>
</evidence>